<name>A0A9N9JHR7_9GLOM</name>
<reference evidence="1" key="1">
    <citation type="submission" date="2021-06" db="EMBL/GenBank/DDBJ databases">
        <authorList>
            <person name="Kallberg Y."/>
            <person name="Tangrot J."/>
            <person name="Rosling A."/>
        </authorList>
    </citation>
    <scope>NUCLEOTIDE SEQUENCE</scope>
    <source>
        <strain evidence="1">MA453B</strain>
    </source>
</reference>
<gene>
    <name evidence="1" type="ORF">DERYTH_LOCUS19504</name>
</gene>
<dbReference type="EMBL" id="CAJVPY010021497">
    <property type="protein sequence ID" value="CAG8779749.1"/>
    <property type="molecule type" value="Genomic_DNA"/>
</dbReference>
<evidence type="ECO:0000313" key="2">
    <source>
        <dbReference type="Proteomes" id="UP000789405"/>
    </source>
</evidence>
<proteinExistence type="predicted"/>
<comment type="caution">
    <text evidence="1">The sequence shown here is derived from an EMBL/GenBank/DDBJ whole genome shotgun (WGS) entry which is preliminary data.</text>
</comment>
<keyword evidence="2" id="KW-1185">Reference proteome</keyword>
<dbReference type="AlphaFoldDB" id="A0A9N9JHR7"/>
<feature type="non-terminal residue" evidence="1">
    <location>
        <position position="1"/>
    </location>
</feature>
<evidence type="ECO:0000313" key="1">
    <source>
        <dbReference type="EMBL" id="CAG8779749.1"/>
    </source>
</evidence>
<accession>A0A9N9JHR7</accession>
<sequence>VRVKQFKKNQISKIQASIRKANKIRPAQFQQEANKLFRIQCEALEHLDFFEEFEKFANSDILEPANLPKYECLTTKIPNSTFSSKVTNQLESNDENSKEEKAYEILSSFLIWQCSKKTTSL</sequence>
<protein>
    <submittedName>
        <fullName evidence="1">20478_t:CDS:1</fullName>
    </submittedName>
</protein>
<organism evidence="1 2">
    <name type="scientific">Dentiscutata erythropus</name>
    <dbReference type="NCBI Taxonomy" id="1348616"/>
    <lineage>
        <taxon>Eukaryota</taxon>
        <taxon>Fungi</taxon>
        <taxon>Fungi incertae sedis</taxon>
        <taxon>Mucoromycota</taxon>
        <taxon>Glomeromycotina</taxon>
        <taxon>Glomeromycetes</taxon>
        <taxon>Diversisporales</taxon>
        <taxon>Gigasporaceae</taxon>
        <taxon>Dentiscutata</taxon>
    </lineage>
</organism>
<feature type="non-terminal residue" evidence="1">
    <location>
        <position position="121"/>
    </location>
</feature>
<dbReference type="Proteomes" id="UP000789405">
    <property type="component" value="Unassembled WGS sequence"/>
</dbReference>